<gene>
    <name evidence="9" type="ORF">S2091_4527</name>
</gene>
<keyword evidence="9" id="KW-0282">Flagellum</keyword>
<evidence type="ECO:0000256" key="5">
    <source>
        <dbReference type="ARBA" id="ARBA00022795"/>
    </source>
</evidence>
<evidence type="ECO:0000256" key="2">
    <source>
        <dbReference type="ARBA" id="ARBA00006602"/>
    </source>
</evidence>
<dbReference type="GO" id="GO:0044781">
    <property type="term" value="P:bacterial-type flagellum organization"/>
    <property type="evidence" value="ECO:0007669"/>
    <property type="project" value="UniProtKB-KW"/>
</dbReference>
<organism evidence="9 10">
    <name type="scientific">Solimicrobium silvestre</name>
    <dbReference type="NCBI Taxonomy" id="2099400"/>
    <lineage>
        <taxon>Bacteria</taxon>
        <taxon>Pseudomonadati</taxon>
        <taxon>Pseudomonadota</taxon>
        <taxon>Betaproteobacteria</taxon>
        <taxon>Burkholderiales</taxon>
        <taxon>Oxalobacteraceae</taxon>
        <taxon>Solimicrobium</taxon>
    </lineage>
</organism>
<evidence type="ECO:0000256" key="3">
    <source>
        <dbReference type="ARBA" id="ARBA00016507"/>
    </source>
</evidence>
<dbReference type="InterPro" id="IPR051472">
    <property type="entry name" value="T3SS_Stator/FliH"/>
</dbReference>
<dbReference type="GO" id="GO:0015031">
    <property type="term" value="P:protein transport"/>
    <property type="evidence" value="ECO:0007669"/>
    <property type="project" value="UniProtKB-KW"/>
</dbReference>
<keyword evidence="9" id="KW-0969">Cilium</keyword>
<comment type="caution">
    <text evidence="9">The sequence shown here is derived from an EMBL/GenBank/DDBJ whole genome shotgun (WGS) entry which is preliminary data.</text>
</comment>
<keyword evidence="5" id="KW-1005">Bacterial flagellum biogenesis</keyword>
<dbReference type="RefSeq" id="WP_105534251.1">
    <property type="nucleotide sequence ID" value="NZ_PUGF01000036.1"/>
</dbReference>
<dbReference type="PANTHER" id="PTHR34982">
    <property type="entry name" value="YOP PROTEINS TRANSLOCATION PROTEIN L"/>
    <property type="match status" value="1"/>
</dbReference>
<keyword evidence="10" id="KW-1185">Reference proteome</keyword>
<dbReference type="PANTHER" id="PTHR34982:SF1">
    <property type="entry name" value="FLAGELLAR ASSEMBLY PROTEIN FLIH"/>
    <property type="match status" value="1"/>
</dbReference>
<protein>
    <recommendedName>
        <fullName evidence="3">Flagellar assembly protein FliH</fullName>
    </recommendedName>
</protein>
<dbReference type="EMBL" id="PUGF01000036">
    <property type="protein sequence ID" value="PRC90779.1"/>
    <property type="molecule type" value="Genomic_DNA"/>
</dbReference>
<keyword evidence="4" id="KW-0813">Transport</keyword>
<comment type="function">
    <text evidence="1">Needed for flagellar regrowth and assembly.</text>
</comment>
<dbReference type="GO" id="GO:0005829">
    <property type="term" value="C:cytosol"/>
    <property type="evidence" value="ECO:0007669"/>
    <property type="project" value="TreeGrafter"/>
</dbReference>
<evidence type="ECO:0000313" key="10">
    <source>
        <dbReference type="Proteomes" id="UP000237839"/>
    </source>
</evidence>
<evidence type="ECO:0000259" key="8">
    <source>
        <dbReference type="Pfam" id="PF02108"/>
    </source>
</evidence>
<keyword evidence="6" id="KW-0653">Protein transport</keyword>
<accession>A0A2S9GST3</accession>
<evidence type="ECO:0000256" key="6">
    <source>
        <dbReference type="ARBA" id="ARBA00022927"/>
    </source>
</evidence>
<comment type="similarity">
    <text evidence="2">Belongs to the FliH family.</text>
</comment>
<proteinExistence type="inferred from homology"/>
<sequence>MRLSDVIAKGKLSAYQRWEMTSFEENTPENKKPGTDKAVVQITESNQKELDDLKVSAQKEGFAKGFEEGHQVGLKTGQQEEQQELVAFKQISTQFNASLQQAEHLVAQEVLDLALDIAKAMLKNALTINPELIIPIIEQAIASLPSVQQPAQLFLNPKDAILVQAKIGAELSEAGWVIVPDAHLKIGDCRIETMKNQINASLSSRWQQIAEALGRENSWYVVDHTEHRR</sequence>
<dbReference type="InterPro" id="IPR018035">
    <property type="entry name" value="Flagellar_FliH/T3SS_HrpE"/>
</dbReference>
<dbReference type="OrthoDB" id="5296952at2"/>
<dbReference type="AlphaFoldDB" id="A0A2S9GST3"/>
<evidence type="ECO:0000256" key="7">
    <source>
        <dbReference type="ARBA" id="ARBA00023225"/>
    </source>
</evidence>
<keyword evidence="7" id="KW-1006">Bacterial flagellum protein export</keyword>
<dbReference type="Proteomes" id="UP000237839">
    <property type="component" value="Unassembled WGS sequence"/>
</dbReference>
<feature type="domain" description="Flagellar assembly protein FliH/Type III secretion system HrpE" evidence="8">
    <location>
        <begin position="83"/>
        <end position="209"/>
    </location>
</feature>
<keyword evidence="9" id="KW-0966">Cell projection</keyword>
<evidence type="ECO:0000313" key="9">
    <source>
        <dbReference type="EMBL" id="PRC90779.1"/>
    </source>
</evidence>
<name>A0A2S9GST3_9BURK</name>
<evidence type="ECO:0000256" key="1">
    <source>
        <dbReference type="ARBA" id="ARBA00003041"/>
    </source>
</evidence>
<reference evidence="9 10" key="1">
    <citation type="submission" date="2018-02" db="EMBL/GenBank/DDBJ databases">
        <title>Solimicrobium silvestre gen. nov., sp. nov., isolated from alpine forest soil.</title>
        <authorList>
            <person name="Margesin R."/>
            <person name="Albuquerque L."/>
            <person name="Zhang D.-C."/>
            <person name="Froufe H.J.C."/>
            <person name="Severino R."/>
            <person name="Roxo I."/>
            <person name="Egas C."/>
            <person name="Da Costa M.S."/>
        </authorList>
    </citation>
    <scope>NUCLEOTIDE SEQUENCE [LARGE SCALE GENOMIC DNA]</scope>
    <source>
        <strain evidence="9 10">S20-91</strain>
    </source>
</reference>
<evidence type="ECO:0000256" key="4">
    <source>
        <dbReference type="ARBA" id="ARBA00022448"/>
    </source>
</evidence>
<dbReference type="Pfam" id="PF02108">
    <property type="entry name" value="FliH"/>
    <property type="match status" value="1"/>
</dbReference>